<dbReference type="AlphaFoldDB" id="A0A1Q3CJU9"/>
<feature type="compositionally biased region" description="Polar residues" evidence="1">
    <location>
        <begin position="24"/>
        <end position="53"/>
    </location>
</feature>
<feature type="region of interest" description="Disordered" evidence="1">
    <location>
        <begin position="320"/>
        <end position="403"/>
    </location>
</feature>
<comment type="caution">
    <text evidence="3">The sequence shown here is derived from an EMBL/GenBank/DDBJ whole genome shotgun (WGS) entry which is preliminary data.</text>
</comment>
<sequence length="403" mass="44435">MRENLVSDPRGPSNDPKGKHAVSLATSGSSKAIPSSVHPSTSPNALKSTQPAQPSKALVSPSNNPDSSLVYYEPLLVDGTPRAKPPPPEVGSNGAKEWEHSLVAFVVGKRLPWRNVKEILERKWGQVGPFSFHVTTTGVVLVKFENMQARDWVLNNGPWDVWGYHLVLRAWTKDMPLSLDDCKSMLVWVKLKGIPIQYWNKEGLSYIASVLGRPLHMDANTTNKNVLTFARICIEMAASSSFPDSITLKFENGCTISIGVEYPWQPAACALCKVFDHSNRTCPRSVRREWVPRPILMAHKKLDDVEGWITVKRKGHREELPIPTLSSIEEASGHEKGDIGDTKLPQTPVKQAPSAIYRDTSPHGSAEDGNHIEGVEASNLLRSDGRILLKGSSSGHNKRKKKG</sequence>
<name>A0A1Q3CJU9_CEPFO</name>
<dbReference type="InterPro" id="IPR040256">
    <property type="entry name" value="At4g02000-like"/>
</dbReference>
<dbReference type="OrthoDB" id="851886at2759"/>
<reference evidence="4" key="1">
    <citation type="submission" date="2016-04" db="EMBL/GenBank/DDBJ databases">
        <title>Cephalotus genome sequencing.</title>
        <authorList>
            <person name="Fukushima K."/>
            <person name="Hasebe M."/>
            <person name="Fang X."/>
        </authorList>
    </citation>
    <scope>NUCLEOTIDE SEQUENCE [LARGE SCALE GENOMIC DNA]</scope>
    <source>
        <strain evidence="4">cv. St1</strain>
    </source>
</reference>
<proteinExistence type="predicted"/>
<dbReference type="Proteomes" id="UP000187406">
    <property type="component" value="Unassembled WGS sequence"/>
</dbReference>
<evidence type="ECO:0000313" key="4">
    <source>
        <dbReference type="Proteomes" id="UP000187406"/>
    </source>
</evidence>
<organism evidence="3 4">
    <name type="scientific">Cephalotus follicularis</name>
    <name type="common">Albany pitcher plant</name>
    <dbReference type="NCBI Taxonomy" id="3775"/>
    <lineage>
        <taxon>Eukaryota</taxon>
        <taxon>Viridiplantae</taxon>
        <taxon>Streptophyta</taxon>
        <taxon>Embryophyta</taxon>
        <taxon>Tracheophyta</taxon>
        <taxon>Spermatophyta</taxon>
        <taxon>Magnoliopsida</taxon>
        <taxon>eudicotyledons</taxon>
        <taxon>Gunneridae</taxon>
        <taxon>Pentapetalae</taxon>
        <taxon>rosids</taxon>
        <taxon>fabids</taxon>
        <taxon>Oxalidales</taxon>
        <taxon>Cephalotaceae</taxon>
        <taxon>Cephalotus</taxon>
    </lineage>
</organism>
<dbReference type="PANTHER" id="PTHR31286">
    <property type="entry name" value="GLYCINE-RICH CELL WALL STRUCTURAL PROTEIN 1.8-LIKE"/>
    <property type="match status" value="1"/>
</dbReference>
<feature type="region of interest" description="Disordered" evidence="1">
    <location>
        <begin position="1"/>
        <end position="66"/>
    </location>
</feature>
<accession>A0A1Q3CJU9</accession>
<protein>
    <submittedName>
        <fullName evidence="3">DUF4283 domain-containing protein/zf-CCHC_4 domain-containing protein</fullName>
    </submittedName>
</protein>
<gene>
    <name evidence="3" type="ORF">CFOL_v3_23843</name>
</gene>
<dbReference type="PANTHER" id="PTHR31286:SF165">
    <property type="entry name" value="DUF4283 DOMAIN-CONTAINING PROTEIN"/>
    <property type="match status" value="1"/>
</dbReference>
<dbReference type="Pfam" id="PF14111">
    <property type="entry name" value="DUF4283"/>
    <property type="match status" value="1"/>
</dbReference>
<feature type="compositionally biased region" description="Basic and acidic residues" evidence="1">
    <location>
        <begin position="331"/>
        <end position="341"/>
    </location>
</feature>
<evidence type="ECO:0000313" key="3">
    <source>
        <dbReference type="EMBL" id="GAV80382.1"/>
    </source>
</evidence>
<evidence type="ECO:0000259" key="2">
    <source>
        <dbReference type="Pfam" id="PF14111"/>
    </source>
</evidence>
<dbReference type="InParanoid" id="A0A1Q3CJU9"/>
<feature type="compositionally biased region" description="Basic and acidic residues" evidence="1">
    <location>
        <begin position="365"/>
        <end position="374"/>
    </location>
</feature>
<dbReference type="EMBL" id="BDDD01002169">
    <property type="protein sequence ID" value="GAV80382.1"/>
    <property type="molecule type" value="Genomic_DNA"/>
</dbReference>
<feature type="domain" description="DUF4283" evidence="2">
    <location>
        <begin position="95"/>
        <end position="174"/>
    </location>
</feature>
<evidence type="ECO:0000256" key="1">
    <source>
        <dbReference type="SAM" id="MobiDB-lite"/>
    </source>
</evidence>
<keyword evidence="4" id="KW-1185">Reference proteome</keyword>
<dbReference type="InterPro" id="IPR025558">
    <property type="entry name" value="DUF4283"/>
</dbReference>